<evidence type="ECO:0000313" key="2">
    <source>
        <dbReference type="EMBL" id="KAJ7038520.1"/>
    </source>
</evidence>
<evidence type="ECO:0000313" key="3">
    <source>
        <dbReference type="Proteomes" id="UP001218188"/>
    </source>
</evidence>
<feature type="region of interest" description="Disordered" evidence="1">
    <location>
        <begin position="91"/>
        <end position="113"/>
    </location>
</feature>
<evidence type="ECO:0000256" key="1">
    <source>
        <dbReference type="SAM" id="MobiDB-lite"/>
    </source>
</evidence>
<name>A0AAD6T3A0_9AGAR</name>
<dbReference type="Proteomes" id="UP001218188">
    <property type="component" value="Unassembled WGS sequence"/>
</dbReference>
<keyword evidence="3" id="KW-1185">Reference proteome</keyword>
<feature type="compositionally biased region" description="Gly residues" evidence="1">
    <location>
        <begin position="223"/>
        <end position="232"/>
    </location>
</feature>
<feature type="region of interest" description="Disordered" evidence="1">
    <location>
        <begin position="35"/>
        <end position="55"/>
    </location>
</feature>
<feature type="region of interest" description="Disordered" evidence="1">
    <location>
        <begin position="216"/>
        <end position="246"/>
    </location>
</feature>
<sequence>MLRGGVWETRHDNRSTDAYRWVSAEERKKMGNLHTNAGLANGVDEGAESADEGAEAAPDVHETPILAVGRPAAGADGTIGGSVALEAQMGQGRKMKEKGPTKAVAVPGSEGEKPEMDEARALATAVLAAAAGEVRCHPKLYSERAHELAARDLVTPEALEGRSIDLRATVNIAIPAVARVEASIGDVVLNLLLGSRTPANVSQRLYAGHVEPEGGLWDHRECGSGGTRGGTSGPWQRMDGIDESQG</sequence>
<accession>A0AAD6T3A0</accession>
<gene>
    <name evidence="2" type="ORF">C8F04DRAFT_1179539</name>
</gene>
<comment type="caution">
    <text evidence="2">The sequence shown here is derived from an EMBL/GenBank/DDBJ whole genome shotgun (WGS) entry which is preliminary data.</text>
</comment>
<dbReference type="EMBL" id="JARJCM010000031">
    <property type="protein sequence ID" value="KAJ7038520.1"/>
    <property type="molecule type" value="Genomic_DNA"/>
</dbReference>
<organism evidence="2 3">
    <name type="scientific">Mycena alexandri</name>
    <dbReference type="NCBI Taxonomy" id="1745969"/>
    <lineage>
        <taxon>Eukaryota</taxon>
        <taxon>Fungi</taxon>
        <taxon>Dikarya</taxon>
        <taxon>Basidiomycota</taxon>
        <taxon>Agaricomycotina</taxon>
        <taxon>Agaricomycetes</taxon>
        <taxon>Agaricomycetidae</taxon>
        <taxon>Agaricales</taxon>
        <taxon>Marasmiineae</taxon>
        <taxon>Mycenaceae</taxon>
        <taxon>Mycena</taxon>
    </lineage>
</organism>
<reference evidence="2" key="1">
    <citation type="submission" date="2023-03" db="EMBL/GenBank/DDBJ databases">
        <title>Massive genome expansion in bonnet fungi (Mycena s.s.) driven by repeated elements and novel gene families across ecological guilds.</title>
        <authorList>
            <consortium name="Lawrence Berkeley National Laboratory"/>
            <person name="Harder C.B."/>
            <person name="Miyauchi S."/>
            <person name="Viragh M."/>
            <person name="Kuo A."/>
            <person name="Thoen E."/>
            <person name="Andreopoulos B."/>
            <person name="Lu D."/>
            <person name="Skrede I."/>
            <person name="Drula E."/>
            <person name="Henrissat B."/>
            <person name="Morin E."/>
            <person name="Kohler A."/>
            <person name="Barry K."/>
            <person name="LaButti K."/>
            <person name="Morin E."/>
            <person name="Salamov A."/>
            <person name="Lipzen A."/>
            <person name="Mereny Z."/>
            <person name="Hegedus B."/>
            <person name="Baldrian P."/>
            <person name="Stursova M."/>
            <person name="Weitz H."/>
            <person name="Taylor A."/>
            <person name="Grigoriev I.V."/>
            <person name="Nagy L.G."/>
            <person name="Martin F."/>
            <person name="Kauserud H."/>
        </authorList>
    </citation>
    <scope>NUCLEOTIDE SEQUENCE</scope>
    <source>
        <strain evidence="2">CBHHK200</strain>
    </source>
</reference>
<dbReference type="AlphaFoldDB" id="A0AAD6T3A0"/>
<protein>
    <submittedName>
        <fullName evidence="2">Uncharacterized protein</fullName>
    </submittedName>
</protein>
<feature type="compositionally biased region" description="Acidic residues" evidence="1">
    <location>
        <begin position="45"/>
        <end position="54"/>
    </location>
</feature>
<proteinExistence type="predicted"/>